<dbReference type="EMBL" id="AP025739">
    <property type="protein sequence ID" value="BDI31922.1"/>
    <property type="molecule type" value="Genomic_DNA"/>
</dbReference>
<dbReference type="PANTHER" id="PTHR33990">
    <property type="entry name" value="PROTEIN YJDN-RELATED"/>
    <property type="match status" value="1"/>
</dbReference>
<dbReference type="SUPFAM" id="SSF54593">
    <property type="entry name" value="Glyoxalase/Bleomycin resistance protein/Dihydroxybiphenyl dioxygenase"/>
    <property type="match status" value="1"/>
</dbReference>
<protein>
    <submittedName>
        <fullName evidence="1">VOC family protein</fullName>
    </submittedName>
</protein>
<dbReference type="KEGG" id="ccot:CCAX7_39730"/>
<proteinExistence type="predicted"/>
<accession>A0A402D3K2</accession>
<reference evidence="1 2" key="1">
    <citation type="journal article" date="2019" name="Int. J. Syst. Evol. Microbiol.">
        <title>Capsulimonas corticalis gen. nov., sp. nov., an aerobic capsulated bacterium, of a novel bacterial order, Capsulimonadales ord. nov., of the class Armatimonadia of the phylum Armatimonadetes.</title>
        <authorList>
            <person name="Li J."/>
            <person name="Kudo C."/>
            <person name="Tonouchi A."/>
        </authorList>
    </citation>
    <scope>NUCLEOTIDE SEQUENCE [LARGE SCALE GENOMIC DNA]</scope>
    <source>
        <strain evidence="1 2">AX-7</strain>
    </source>
</reference>
<evidence type="ECO:0000313" key="2">
    <source>
        <dbReference type="Proteomes" id="UP000287394"/>
    </source>
</evidence>
<dbReference type="InterPro" id="IPR029068">
    <property type="entry name" value="Glyas_Bleomycin-R_OHBP_Dase"/>
</dbReference>
<dbReference type="PANTHER" id="PTHR33990:SF1">
    <property type="entry name" value="PROTEIN YJDN"/>
    <property type="match status" value="1"/>
</dbReference>
<dbReference type="CDD" id="cd06588">
    <property type="entry name" value="PhnB_like"/>
    <property type="match status" value="1"/>
</dbReference>
<gene>
    <name evidence="1" type="ORF">CCAX7_39730</name>
</gene>
<organism evidence="1 2">
    <name type="scientific">Capsulimonas corticalis</name>
    <dbReference type="NCBI Taxonomy" id="2219043"/>
    <lineage>
        <taxon>Bacteria</taxon>
        <taxon>Bacillati</taxon>
        <taxon>Armatimonadota</taxon>
        <taxon>Armatimonadia</taxon>
        <taxon>Capsulimonadales</taxon>
        <taxon>Capsulimonadaceae</taxon>
        <taxon>Capsulimonas</taxon>
    </lineage>
</organism>
<dbReference type="Gene3D" id="3.10.180.10">
    <property type="entry name" value="2,3-Dihydroxybiphenyl 1,2-Dioxygenase, domain 1"/>
    <property type="match status" value="1"/>
</dbReference>
<keyword evidence="2" id="KW-1185">Reference proteome</keyword>
<dbReference type="Proteomes" id="UP000287394">
    <property type="component" value="Chromosome"/>
</dbReference>
<dbReference type="Pfam" id="PF06983">
    <property type="entry name" value="3-dmu-9_3-mt"/>
    <property type="match status" value="1"/>
</dbReference>
<sequence length="135" mass="15203">MQINTYLAFDGRCKEAFEFYQSILGGEILMMMTYRDSPMAEHTPADQLDRVMHTTYRVKGNILMGADAPSHFGKPTGFSVSIGLDDVDECRRVFDALSEDGSILMPFEKSFFSTGFGMLFDKYGIPWMVNCQAPV</sequence>
<dbReference type="InterPro" id="IPR028973">
    <property type="entry name" value="PhnB-like"/>
</dbReference>
<name>A0A402D3K2_9BACT</name>
<dbReference type="AlphaFoldDB" id="A0A402D3K2"/>
<dbReference type="OrthoDB" id="9795306at2"/>
<evidence type="ECO:0000313" key="1">
    <source>
        <dbReference type="EMBL" id="BDI31922.1"/>
    </source>
</evidence>